<gene>
    <name evidence="1" type="ORF">UFOVP382_29</name>
</gene>
<proteinExistence type="predicted"/>
<reference evidence="1" key="1">
    <citation type="submission" date="2020-05" db="EMBL/GenBank/DDBJ databases">
        <authorList>
            <person name="Chiriac C."/>
            <person name="Salcher M."/>
            <person name="Ghai R."/>
            <person name="Kavagutti S V."/>
        </authorList>
    </citation>
    <scope>NUCLEOTIDE SEQUENCE</scope>
</reference>
<sequence length="145" mass="16051">MATKTKHPNQIPSLKNWGGVRLIQKRMERSATLESNREAVAYALLSMANTKITDIMDWDSAGNVTVKTPSQMPEHALHAIKKITSRVDKDGNAFLEIELYDKVQVLRLLAKASGLLDNPDGSDKPSVIGINIKSPEIIDVEEKDD</sequence>
<dbReference type="GO" id="GO:0051276">
    <property type="term" value="P:chromosome organization"/>
    <property type="evidence" value="ECO:0007669"/>
    <property type="project" value="InterPro"/>
</dbReference>
<evidence type="ECO:0000313" key="1">
    <source>
        <dbReference type="EMBL" id="CAB5223334.1"/>
    </source>
</evidence>
<name>A0A6J7X4X6_9CAUD</name>
<protein>
    <submittedName>
        <fullName evidence="1">Terminase small subunit</fullName>
    </submittedName>
</protein>
<dbReference type="EMBL" id="LR798319">
    <property type="protein sequence ID" value="CAB5223334.1"/>
    <property type="molecule type" value="Genomic_DNA"/>
</dbReference>
<accession>A0A6J7X4X6</accession>
<organism evidence="1">
    <name type="scientific">uncultured Caudovirales phage</name>
    <dbReference type="NCBI Taxonomy" id="2100421"/>
    <lineage>
        <taxon>Viruses</taxon>
        <taxon>Duplodnaviria</taxon>
        <taxon>Heunggongvirae</taxon>
        <taxon>Uroviricota</taxon>
        <taxon>Caudoviricetes</taxon>
        <taxon>Peduoviridae</taxon>
        <taxon>Maltschvirus</taxon>
        <taxon>Maltschvirus maltsch</taxon>
    </lineage>
</organism>